<name>A0A3B5ZZ21_WHEAT</name>
<dbReference type="GO" id="GO:0008270">
    <property type="term" value="F:zinc ion binding"/>
    <property type="evidence" value="ECO:0007669"/>
    <property type="project" value="UniProtKB-KW"/>
</dbReference>
<keyword evidence="16" id="KW-1185">Reference proteome</keyword>
<dbReference type="InterPro" id="IPR013010">
    <property type="entry name" value="Znf_SIAH"/>
</dbReference>
<dbReference type="Pfam" id="PF21362">
    <property type="entry name" value="Sina_RING"/>
    <property type="match status" value="1"/>
</dbReference>
<dbReference type="SUPFAM" id="SSF49599">
    <property type="entry name" value="TRAF domain-like"/>
    <property type="match status" value="1"/>
</dbReference>
<dbReference type="STRING" id="4565.A0A3B5ZZ21"/>
<dbReference type="GO" id="GO:0061630">
    <property type="term" value="F:ubiquitin protein ligase activity"/>
    <property type="evidence" value="ECO:0000318"/>
    <property type="project" value="GO_Central"/>
</dbReference>
<comment type="catalytic activity">
    <reaction evidence="1">
        <text>S-ubiquitinyl-[E2 ubiquitin-conjugating enzyme]-L-cysteine + [acceptor protein]-L-lysine = [E2 ubiquitin-conjugating enzyme]-L-cysteine + N(6)-ubiquitinyl-[acceptor protein]-L-lysine.</text>
        <dbReference type="EC" id="2.3.2.27"/>
    </reaction>
</comment>
<evidence type="ECO:0000259" key="14">
    <source>
        <dbReference type="PROSITE" id="PS51081"/>
    </source>
</evidence>
<keyword evidence="12" id="KW-1133">Transmembrane helix</keyword>
<dbReference type="InterPro" id="IPR049548">
    <property type="entry name" value="Sina-like_RING"/>
</dbReference>
<dbReference type="InterPro" id="IPR001841">
    <property type="entry name" value="Znf_RING"/>
</dbReference>
<comment type="similarity">
    <text evidence="3">Belongs to the SINA (Seven in absentia) family.</text>
</comment>
<feature type="region of interest" description="Disordered" evidence="11">
    <location>
        <begin position="512"/>
        <end position="566"/>
    </location>
</feature>
<protein>
    <recommendedName>
        <fullName evidence="4">RING-type E3 ubiquitin transferase</fullName>
        <ecNumber evidence="4">2.3.2.27</ecNumber>
    </recommendedName>
</protein>
<evidence type="ECO:0000256" key="11">
    <source>
        <dbReference type="SAM" id="MobiDB-lite"/>
    </source>
</evidence>
<dbReference type="PROSITE" id="PS51081">
    <property type="entry name" value="ZF_SIAH"/>
    <property type="match status" value="1"/>
</dbReference>
<evidence type="ECO:0000256" key="10">
    <source>
        <dbReference type="PROSITE-ProRule" id="PRU00455"/>
    </source>
</evidence>
<organism evidence="15">
    <name type="scientific">Triticum aestivum</name>
    <name type="common">Wheat</name>
    <dbReference type="NCBI Taxonomy" id="4565"/>
    <lineage>
        <taxon>Eukaryota</taxon>
        <taxon>Viridiplantae</taxon>
        <taxon>Streptophyta</taxon>
        <taxon>Embryophyta</taxon>
        <taxon>Tracheophyta</taxon>
        <taxon>Spermatophyta</taxon>
        <taxon>Magnoliopsida</taxon>
        <taxon>Liliopsida</taxon>
        <taxon>Poales</taxon>
        <taxon>Poaceae</taxon>
        <taxon>BOP clade</taxon>
        <taxon>Pooideae</taxon>
        <taxon>Triticodae</taxon>
        <taxon>Triticeae</taxon>
        <taxon>Triticinae</taxon>
        <taxon>Triticum</taxon>
    </lineage>
</organism>
<proteinExistence type="inferred from homology"/>
<feature type="transmembrane region" description="Helical" evidence="12">
    <location>
        <begin position="720"/>
        <end position="740"/>
    </location>
</feature>
<feature type="region of interest" description="Disordered" evidence="11">
    <location>
        <begin position="450"/>
        <end position="491"/>
    </location>
</feature>
<dbReference type="EC" id="2.3.2.27" evidence="4"/>
<evidence type="ECO:0000256" key="5">
    <source>
        <dbReference type="ARBA" id="ARBA00022679"/>
    </source>
</evidence>
<dbReference type="PANTHER" id="PTHR10315:SF87">
    <property type="entry name" value="RING-TYPE E3 UBIQUITIN TRANSFERASE"/>
    <property type="match status" value="1"/>
</dbReference>
<evidence type="ECO:0000313" key="15">
    <source>
        <dbReference type="EnsemblPlants" id="TraesCS1D02G333100.2"/>
    </source>
</evidence>
<keyword evidence="7 10" id="KW-0863">Zinc-finger</keyword>
<keyword evidence="6" id="KW-0479">Metal-binding</keyword>
<evidence type="ECO:0000256" key="3">
    <source>
        <dbReference type="ARBA" id="ARBA00009119"/>
    </source>
</evidence>
<dbReference type="InterPro" id="IPR052088">
    <property type="entry name" value="E3_ubiquitin-ligase_SINA"/>
</dbReference>
<evidence type="ECO:0000313" key="16">
    <source>
        <dbReference type="Proteomes" id="UP000019116"/>
    </source>
</evidence>
<dbReference type="InterPro" id="IPR013083">
    <property type="entry name" value="Znf_RING/FYVE/PHD"/>
</dbReference>
<evidence type="ECO:0000256" key="6">
    <source>
        <dbReference type="ARBA" id="ARBA00022723"/>
    </source>
</evidence>
<keyword evidence="8" id="KW-0833">Ubl conjugation pathway</keyword>
<keyword evidence="12" id="KW-0472">Membrane</keyword>
<evidence type="ECO:0000256" key="7">
    <source>
        <dbReference type="ARBA" id="ARBA00022771"/>
    </source>
</evidence>
<reference evidence="15" key="1">
    <citation type="submission" date="2018-08" db="EMBL/GenBank/DDBJ databases">
        <authorList>
            <person name="Rossello M."/>
        </authorList>
    </citation>
    <scope>NUCLEOTIDE SEQUENCE [LARGE SCALE GENOMIC DNA]</scope>
    <source>
        <strain evidence="15">cv. Chinese Spring</strain>
    </source>
</reference>
<evidence type="ECO:0000256" key="4">
    <source>
        <dbReference type="ARBA" id="ARBA00012483"/>
    </source>
</evidence>
<dbReference type="Gene3D" id="3.30.40.10">
    <property type="entry name" value="Zinc/RING finger domain, C3HC4 (zinc finger)"/>
    <property type="match status" value="2"/>
</dbReference>
<dbReference type="PANTHER" id="PTHR10315">
    <property type="entry name" value="E3 UBIQUITIN PROTEIN LIGASE SIAH"/>
    <property type="match status" value="1"/>
</dbReference>
<feature type="domain" description="SIAH-type" evidence="14">
    <location>
        <begin position="631"/>
        <end position="689"/>
    </location>
</feature>
<evidence type="ECO:0000256" key="1">
    <source>
        <dbReference type="ARBA" id="ARBA00000900"/>
    </source>
</evidence>
<dbReference type="EnsemblPlants" id="TraesCS1D02G333100.2">
    <property type="protein sequence ID" value="TraesCS1D02G333100.2"/>
    <property type="gene ID" value="TraesCS1D02G333100"/>
</dbReference>
<dbReference type="Gramene" id="TraesCS1D02G333100.2">
    <property type="protein sequence ID" value="TraesCS1D02G333100.2"/>
    <property type="gene ID" value="TraesCS1D02G333100"/>
</dbReference>
<dbReference type="PROSITE" id="PS50089">
    <property type="entry name" value="ZF_RING_2"/>
    <property type="match status" value="1"/>
</dbReference>
<feature type="compositionally biased region" description="Polar residues" evidence="11">
    <location>
        <begin position="1"/>
        <end position="15"/>
    </location>
</feature>
<comment type="pathway">
    <text evidence="2">Protein modification; protein ubiquitination.</text>
</comment>
<dbReference type="OrthoDB" id="696856at2759"/>
<feature type="region of interest" description="Disordered" evidence="11">
    <location>
        <begin position="1"/>
        <end position="80"/>
    </location>
</feature>
<evidence type="ECO:0000256" key="2">
    <source>
        <dbReference type="ARBA" id="ARBA00004906"/>
    </source>
</evidence>
<feature type="domain" description="RING-type" evidence="13">
    <location>
        <begin position="578"/>
        <end position="615"/>
    </location>
</feature>
<reference evidence="15" key="2">
    <citation type="submission" date="2018-10" db="UniProtKB">
        <authorList>
            <consortium name="EnsemblPlants"/>
        </authorList>
    </citation>
    <scope>IDENTIFICATION</scope>
</reference>
<evidence type="ECO:0000256" key="9">
    <source>
        <dbReference type="ARBA" id="ARBA00022833"/>
    </source>
</evidence>
<dbReference type="Proteomes" id="UP000019116">
    <property type="component" value="Chromosome 1D"/>
</dbReference>
<evidence type="ECO:0000259" key="13">
    <source>
        <dbReference type="PROSITE" id="PS50089"/>
    </source>
</evidence>
<evidence type="ECO:0000256" key="8">
    <source>
        <dbReference type="ARBA" id="ARBA00022786"/>
    </source>
</evidence>
<keyword evidence="9" id="KW-0862">Zinc</keyword>
<sequence length="807" mass="88382">MEQPVSSAGSSNTEPSVRKRKKHSTSPELISSSDDEDDFIPPRRSKHKNTHESKAAKAKKVSNNSSTIPTKNDEKKKKKKCRPTIRCAPEFIKSAIEILKDCQRKRIKKLGFGWVLSLTVDALRTRNLPVFLMDNTSESLVINVGTQGGLKITPHAVHCVLGLPNGGIDPPPFSCAQKREQLLTLKKLLGVPKQKNIDFEVLYQRIRLGGDDDLTIRCFIIIVFNRLLFPTTSKYITGRDAAWTSDLHNLPNIDWCKVLVDDISHAVISWKSKRLAYPKRLANSKKLSEPTLSLTSCTLFCIIFYLDNLLSMNRLDAIEIPRIAHFTNDIIANILHEDTQIANGLETYGKLALRPKEGTYYFEDSQSQLLFTACPPSPPPTVRVLTNYSDNRASVHDGSSGEPNVSKEVPAKFDHLSPSGQPSQTVETLETGHEMMEETNLDVRHKTNATILPDKNQARSPSLLPTVDSSRDDLDNSASVHDGSCGAHGDIHTRQGSVFMTANAVRTDYLSLEQERRKSPRDSQQLRSNGPSSKPQAAQTTEGTQVAPGTSMVRNRGSLLTMEKGDRKARVETSLLDCRLCFRPLKPPVFQCNGGHSACGTCLVELPGGQCPMCKHGGGGFAPCLAMDGIVSSATIKCSHDGCQSHVTYHEHDDHHSACPHAPCFCTEPGCSFAGPPPALLGHLATLHSWPVHKIEYGKVLWLQVPVSEPRRLLLAEDGGVFLLVVGLLNAITVVSVVCIRASTSPSLQYPAMMWAYGPPDVAGVRCMVDTEAVTSSSKPRDVVAEKLPFVLLVPPTHVFGAGASKE</sequence>
<dbReference type="Gramene" id="TraesCS1D03G0789800.1">
    <property type="protein sequence ID" value="TraesCS1D03G0789800.1.CDS"/>
    <property type="gene ID" value="TraesCS1D03G0789800"/>
</dbReference>
<feature type="compositionally biased region" description="Polar residues" evidence="11">
    <location>
        <begin position="522"/>
        <end position="548"/>
    </location>
</feature>
<accession>A0A3B5ZZ21</accession>
<evidence type="ECO:0000256" key="12">
    <source>
        <dbReference type="SAM" id="Phobius"/>
    </source>
</evidence>
<dbReference type="GO" id="GO:0005737">
    <property type="term" value="C:cytoplasm"/>
    <property type="evidence" value="ECO:0000318"/>
    <property type="project" value="GO_Central"/>
</dbReference>
<keyword evidence="12" id="KW-0812">Transmembrane</keyword>
<keyword evidence="5" id="KW-0808">Transferase</keyword>
<dbReference type="AlphaFoldDB" id="A0A3B5ZZ21"/>